<feature type="domain" description="GGDEF" evidence="7">
    <location>
        <begin position="387"/>
        <end position="517"/>
    </location>
</feature>
<protein>
    <recommendedName>
        <fullName evidence="2">diguanylate cyclase</fullName>
        <ecNumber evidence="2">2.7.7.65</ecNumber>
    </recommendedName>
</protein>
<dbReference type="Gene3D" id="3.30.70.270">
    <property type="match status" value="1"/>
</dbReference>
<evidence type="ECO:0000259" key="7">
    <source>
        <dbReference type="PROSITE" id="PS50887"/>
    </source>
</evidence>
<dbReference type="SUPFAM" id="SSF103190">
    <property type="entry name" value="Sensory domain-like"/>
    <property type="match status" value="1"/>
</dbReference>
<dbReference type="GO" id="GO:1902201">
    <property type="term" value="P:negative regulation of bacterial-type flagellum-dependent cell motility"/>
    <property type="evidence" value="ECO:0007669"/>
    <property type="project" value="TreeGrafter"/>
</dbReference>
<gene>
    <name evidence="8" type="ORF">DY367_12280</name>
</gene>
<dbReference type="GO" id="GO:0043709">
    <property type="term" value="P:cell adhesion involved in single-species biofilm formation"/>
    <property type="evidence" value="ECO:0007669"/>
    <property type="project" value="TreeGrafter"/>
</dbReference>
<dbReference type="CDD" id="cd01949">
    <property type="entry name" value="GGDEF"/>
    <property type="match status" value="1"/>
</dbReference>
<evidence type="ECO:0000256" key="4">
    <source>
        <dbReference type="ARBA" id="ARBA00022692"/>
    </source>
</evidence>
<comment type="caution">
    <text evidence="8">The sequence shown here is derived from an EMBL/GenBank/DDBJ whole genome shotgun (WGS) entry which is preliminary data.</text>
</comment>
<name>A0A424WE17_ALCXX</name>
<dbReference type="Gene3D" id="3.30.450.20">
    <property type="entry name" value="PAS domain"/>
    <property type="match status" value="1"/>
</dbReference>
<dbReference type="RefSeq" id="WP_118932627.1">
    <property type="nucleotide sequence ID" value="NZ_CP061008.1"/>
</dbReference>
<dbReference type="SMART" id="SM00267">
    <property type="entry name" value="GGDEF"/>
    <property type="match status" value="1"/>
</dbReference>
<dbReference type="PANTHER" id="PTHR45138:SF24">
    <property type="entry name" value="DIGUANYLATE CYCLASE DGCC-RELATED"/>
    <property type="match status" value="1"/>
</dbReference>
<dbReference type="FunFam" id="3.30.70.270:FF:000001">
    <property type="entry name" value="Diguanylate cyclase domain protein"/>
    <property type="match status" value="1"/>
</dbReference>
<evidence type="ECO:0000256" key="5">
    <source>
        <dbReference type="ARBA" id="ARBA00022989"/>
    </source>
</evidence>
<dbReference type="EMBL" id="QVXO01000015">
    <property type="protein sequence ID" value="RPJ91518.1"/>
    <property type="molecule type" value="Genomic_DNA"/>
</dbReference>
<dbReference type="PANTHER" id="PTHR45138">
    <property type="entry name" value="REGULATORY COMPONENTS OF SENSORY TRANSDUCTION SYSTEM"/>
    <property type="match status" value="1"/>
</dbReference>
<evidence type="ECO:0000256" key="6">
    <source>
        <dbReference type="ARBA" id="ARBA00023136"/>
    </source>
</evidence>
<dbReference type="InterPro" id="IPR029787">
    <property type="entry name" value="Nucleotide_cyclase"/>
</dbReference>
<keyword evidence="6" id="KW-0472">Membrane</keyword>
<dbReference type="CDD" id="cd18774">
    <property type="entry name" value="PDC2_HK_sensor"/>
    <property type="match status" value="1"/>
</dbReference>
<dbReference type="CDD" id="cd18773">
    <property type="entry name" value="PDC1_HK_sensor"/>
    <property type="match status" value="1"/>
</dbReference>
<dbReference type="InterPro" id="IPR000160">
    <property type="entry name" value="GGDEF_dom"/>
</dbReference>
<evidence type="ECO:0000313" key="9">
    <source>
        <dbReference type="Proteomes" id="UP000285324"/>
    </source>
</evidence>
<dbReference type="InterPro" id="IPR043128">
    <property type="entry name" value="Rev_trsase/Diguanyl_cyclase"/>
</dbReference>
<accession>A0A424WE17</accession>
<comment type="subcellular location">
    <subcellularLocation>
        <location evidence="1">Cell membrane</location>
        <topology evidence="1">Multi-pass membrane protein</topology>
    </subcellularLocation>
</comment>
<dbReference type="NCBIfam" id="TIGR00254">
    <property type="entry name" value="GGDEF"/>
    <property type="match status" value="1"/>
</dbReference>
<dbReference type="SUPFAM" id="SSF55073">
    <property type="entry name" value="Nucleotide cyclase"/>
    <property type="match status" value="1"/>
</dbReference>
<dbReference type="Gene3D" id="6.10.340.10">
    <property type="match status" value="1"/>
</dbReference>
<dbReference type="GO" id="GO:0052621">
    <property type="term" value="F:diguanylate cyclase activity"/>
    <property type="evidence" value="ECO:0007669"/>
    <property type="project" value="UniProtKB-EC"/>
</dbReference>
<dbReference type="GO" id="GO:0005886">
    <property type="term" value="C:plasma membrane"/>
    <property type="evidence" value="ECO:0007669"/>
    <property type="project" value="UniProtKB-SubCell"/>
</dbReference>
<reference evidence="8 9" key="1">
    <citation type="submission" date="2018-08" db="EMBL/GenBank/DDBJ databases">
        <title>Achromobacter xylosoxidans Genome sequencing and assembly.</title>
        <authorList>
            <person name="Wang R."/>
            <person name="Rensing C."/>
            <person name="Li Y."/>
        </authorList>
    </citation>
    <scope>NUCLEOTIDE SEQUENCE [LARGE SCALE GENOMIC DNA]</scope>
    <source>
        <strain evidence="8 9">GD003A</strain>
    </source>
</reference>
<dbReference type="PROSITE" id="PS50887">
    <property type="entry name" value="GGDEF"/>
    <property type="match status" value="1"/>
</dbReference>
<dbReference type="InterPro" id="IPR029151">
    <property type="entry name" value="Sensor-like_sf"/>
</dbReference>
<dbReference type="AlphaFoldDB" id="A0A424WE17"/>
<evidence type="ECO:0000256" key="3">
    <source>
        <dbReference type="ARBA" id="ARBA00022475"/>
    </source>
</evidence>
<keyword evidence="4" id="KW-0812">Transmembrane</keyword>
<proteinExistence type="predicted"/>
<evidence type="ECO:0000313" key="8">
    <source>
        <dbReference type="EMBL" id="RPJ91518.1"/>
    </source>
</evidence>
<organism evidence="8 9">
    <name type="scientific">Alcaligenes xylosoxydans xylosoxydans</name>
    <name type="common">Achromobacter xylosoxidans</name>
    <dbReference type="NCBI Taxonomy" id="85698"/>
    <lineage>
        <taxon>Bacteria</taxon>
        <taxon>Pseudomonadati</taxon>
        <taxon>Pseudomonadota</taxon>
        <taxon>Betaproteobacteria</taxon>
        <taxon>Burkholderiales</taxon>
        <taxon>Alcaligenaceae</taxon>
        <taxon>Achromobacter</taxon>
    </lineage>
</organism>
<dbReference type="InterPro" id="IPR033479">
    <property type="entry name" value="dCache_1"/>
</dbReference>
<dbReference type="OrthoDB" id="9813903at2"/>
<sequence>MFRINLRHLILWISLLSVLLALMGSLHASYLVQRDLLLRTALELNQAYASKLASVTDVFLTDLRNYLSYSAEMLADMEVHPEHMAAETQRQERQLGQFNSTFVVSPQGTVLAASTSDRALLGQQLNSEAVSRAQATLHPTVSAPFMDLKNRWLILYTHPIFSADHRYLGFLGGTLYLHEHNMLDHLLSQHFYRGDSSLYVIDRNGTLIYHPDPGRLGQSVSKSDAFAPALRGETGEMRFTDDDGHALLTGYAPVPSMGWSIIAQRHVDATLQPLGDLLLTTALHTLPLLLLSVASIWLLSRWIARPLGELAGIAKHMQNADSADRIRNVRSWYFEAAQLKRALLAGLSSIHHKIRDLRRETTTDTLTGLLNRRGMDEALALLQAEKQPVAAVVIDIDHFKRINDRYGHAEGDRALQSLAKLMSDGSRSGDTVARAGGEEFVMLLPGAPLEAAIALVERLRQRIATEPGAVATPFTISAGVAAYPAHGATLDAVLQRADQALYYAKNHGRDAVCVADDDAQAGARRASPA</sequence>
<dbReference type="EC" id="2.7.7.65" evidence="2"/>
<evidence type="ECO:0000256" key="1">
    <source>
        <dbReference type="ARBA" id="ARBA00004651"/>
    </source>
</evidence>
<keyword evidence="5" id="KW-1133">Transmembrane helix</keyword>
<dbReference type="Pfam" id="PF02743">
    <property type="entry name" value="dCache_1"/>
    <property type="match status" value="1"/>
</dbReference>
<dbReference type="InterPro" id="IPR050469">
    <property type="entry name" value="Diguanylate_Cyclase"/>
</dbReference>
<dbReference type="Proteomes" id="UP000285324">
    <property type="component" value="Unassembled WGS sequence"/>
</dbReference>
<evidence type="ECO:0000256" key="2">
    <source>
        <dbReference type="ARBA" id="ARBA00012528"/>
    </source>
</evidence>
<keyword evidence="3" id="KW-1003">Cell membrane</keyword>
<dbReference type="Pfam" id="PF00990">
    <property type="entry name" value="GGDEF"/>
    <property type="match status" value="1"/>
</dbReference>